<dbReference type="AlphaFoldDB" id="A0A7R8VHA9"/>
<sequence length="346" mass="38674">MCDIAGMDQGPPDAIHPMFLQLNSLLALEAHFQPHLALAKLSIQLCPTKQGNLFHIYECDVCIAPPLYCTSSVKIEDRNEITQGVRDGSAHVLRCLKVLPKHMACISVSAFHMAARVLANCRENGERFLIPDARDLVSISQCQCTLGDMTRMEGIIAGKLSEEIPLEILACDAACVNFRPSEVALALLCWQLDRFNTRQDPSPGVDMVRLLSTAVELQKLCKISDAGFLRCHEVVASVLTLYEAQCQMPHRQRLVWKLSQRTLRYLRPTDKLSSLLPTIDEQGQLSLPLRIRSGSLSSEESTDSEKEDPLSEWGSYGRVDWARNAMHALPEESNILNNRFYNALVD</sequence>
<dbReference type="InterPro" id="IPR036915">
    <property type="entry name" value="Cyclin-like_sf"/>
</dbReference>
<proteinExistence type="predicted"/>
<dbReference type="SUPFAM" id="SSF47954">
    <property type="entry name" value="Cyclin-like"/>
    <property type="match status" value="1"/>
</dbReference>
<protein>
    <submittedName>
        <fullName evidence="1">Uncharacterized protein</fullName>
    </submittedName>
</protein>
<evidence type="ECO:0000313" key="1">
    <source>
        <dbReference type="EMBL" id="CAD7197116.1"/>
    </source>
</evidence>
<reference evidence="1" key="1">
    <citation type="submission" date="2020-11" db="EMBL/GenBank/DDBJ databases">
        <authorList>
            <person name="Tran Van P."/>
        </authorList>
    </citation>
    <scope>NUCLEOTIDE SEQUENCE</scope>
</reference>
<accession>A0A7R8VHA9</accession>
<dbReference type="Gene3D" id="1.10.472.10">
    <property type="entry name" value="Cyclin-like"/>
    <property type="match status" value="1"/>
</dbReference>
<gene>
    <name evidence="1" type="ORF">TDIB3V08_LOCUS3433</name>
</gene>
<name>A0A7R8VHA9_TIMDO</name>
<organism evidence="1">
    <name type="scientific">Timema douglasi</name>
    <name type="common">Walking stick</name>
    <dbReference type="NCBI Taxonomy" id="61478"/>
    <lineage>
        <taxon>Eukaryota</taxon>
        <taxon>Metazoa</taxon>
        <taxon>Ecdysozoa</taxon>
        <taxon>Arthropoda</taxon>
        <taxon>Hexapoda</taxon>
        <taxon>Insecta</taxon>
        <taxon>Pterygota</taxon>
        <taxon>Neoptera</taxon>
        <taxon>Polyneoptera</taxon>
        <taxon>Phasmatodea</taxon>
        <taxon>Timematodea</taxon>
        <taxon>Timematoidea</taxon>
        <taxon>Timematidae</taxon>
        <taxon>Timema</taxon>
    </lineage>
</organism>
<dbReference type="EMBL" id="OA565489">
    <property type="protein sequence ID" value="CAD7197116.1"/>
    <property type="molecule type" value="Genomic_DNA"/>
</dbReference>